<dbReference type="Gramene" id="Zm00001eb053490_T003">
    <property type="protein sequence ID" value="Zm00001eb053490_P003"/>
    <property type="gene ID" value="Zm00001eb053490"/>
</dbReference>
<keyword evidence="7" id="KW-1267">Proteomics identification</keyword>
<proteinExistence type="evidence at protein level"/>
<dbReference type="PANTHER" id="PTHR11820:SF7">
    <property type="entry name" value="ACYLPYRUVASE FAHD1, MITOCHONDRIAL"/>
    <property type="match status" value="1"/>
</dbReference>
<name>A0A804M244_MAIZE</name>
<dbReference type="AlphaFoldDB" id="A0A804M244"/>
<gene>
    <name evidence="5" type="primary">LOC100272625</name>
</gene>
<dbReference type="FunFam" id="3.90.850.10:FF:000003">
    <property type="entry name" value="Fumarylacetoacetate hydrolase domain-containing 1"/>
    <property type="match status" value="1"/>
</dbReference>
<evidence type="ECO:0007829" key="7">
    <source>
        <dbReference type="PeptideAtlas" id="A0A804M244"/>
    </source>
</evidence>
<dbReference type="GO" id="GO:0018773">
    <property type="term" value="F:acetylpyruvate hydrolase activity"/>
    <property type="evidence" value="ECO:0000318"/>
    <property type="project" value="GO_Central"/>
</dbReference>
<dbReference type="EnsemblPlants" id="Zm00001eb053490_T003">
    <property type="protein sequence ID" value="Zm00001eb053490_P003"/>
    <property type="gene ID" value="Zm00001eb053490"/>
</dbReference>
<evidence type="ECO:0000256" key="3">
    <source>
        <dbReference type="ARBA" id="ARBA00056302"/>
    </source>
</evidence>
<evidence type="ECO:0000256" key="2">
    <source>
        <dbReference type="ARBA" id="ARBA00022723"/>
    </source>
</evidence>
<dbReference type="Gene3D" id="3.90.850.10">
    <property type="entry name" value="Fumarylacetoacetase-like, C-terminal domain"/>
    <property type="match status" value="1"/>
</dbReference>
<dbReference type="PANTHER" id="PTHR11820">
    <property type="entry name" value="ACYLPYRUVASE"/>
    <property type="match status" value="1"/>
</dbReference>
<dbReference type="EnsemblPlants" id="Zm00001eb053490_T001">
    <property type="protein sequence ID" value="Zm00001eb053490_P001"/>
    <property type="gene ID" value="Zm00001eb053490"/>
</dbReference>
<dbReference type="OrthoDB" id="411064at2759"/>
<evidence type="ECO:0000259" key="4">
    <source>
        <dbReference type="Pfam" id="PF01557"/>
    </source>
</evidence>
<keyword evidence="6" id="KW-1185">Reference proteome</keyword>
<dbReference type="GO" id="GO:0006107">
    <property type="term" value="P:oxaloacetate metabolic process"/>
    <property type="evidence" value="ECO:0007669"/>
    <property type="project" value="UniProtKB-ARBA"/>
</dbReference>
<evidence type="ECO:0000313" key="6">
    <source>
        <dbReference type="Proteomes" id="UP000007305"/>
    </source>
</evidence>
<dbReference type="GO" id="GO:0050163">
    <property type="term" value="F:oxaloacetate tautomerase activity"/>
    <property type="evidence" value="ECO:0007669"/>
    <property type="project" value="UniProtKB-ARBA"/>
</dbReference>
<reference evidence="6" key="1">
    <citation type="submission" date="2015-12" db="EMBL/GenBank/DDBJ databases">
        <title>Update maize B73 reference genome by single molecule sequencing technologies.</title>
        <authorList>
            <consortium name="Maize Genome Sequencing Project"/>
            <person name="Ware D."/>
        </authorList>
    </citation>
    <scope>NUCLEOTIDE SEQUENCE [LARGE SCALE GENOMIC DNA]</scope>
    <source>
        <strain evidence="6">cv. B73</strain>
    </source>
</reference>
<dbReference type="GO" id="GO:0046872">
    <property type="term" value="F:metal ion binding"/>
    <property type="evidence" value="ECO:0007669"/>
    <property type="project" value="UniProtKB-KW"/>
</dbReference>
<evidence type="ECO:0000313" key="5">
    <source>
        <dbReference type="EnsemblPlants" id="Zm00001eb053490_P001"/>
    </source>
</evidence>
<comment type="function">
    <text evidence="3">Tautomerase that converts enol-oxaloacetate, a strong inhibitor of succinate dehydrogenase, to the physiological keto form of oxaloacetate.</text>
</comment>
<sequence>MAAAAAQKLLEASTKIIGVGRNYIAHAEELGNPIPKEPVLFLKPTSSFLHAGVATAAVEIPEPLESLHHEVELAVVISRRGRDIPEASAMDFVGGYALALDMTARGLQSVAKSAGLPWTLAKGQDTFTPISAVVPKSSVTNPDDLELWLKVDDELRQKGSTSDMIFKIPFLISYISSIMTLMEGDVILTGSDIFSRPACFCASEVFLRAIHYLFSSTGTPEGVGPVRVGQKIKAGITDLIDVEFDVQRRNRSFST</sequence>
<dbReference type="Pfam" id="PF01557">
    <property type="entry name" value="FAA_hydrolase"/>
    <property type="match status" value="1"/>
</dbReference>
<dbReference type="GO" id="GO:0005739">
    <property type="term" value="C:mitochondrion"/>
    <property type="evidence" value="ECO:0000318"/>
    <property type="project" value="GO_Central"/>
</dbReference>
<dbReference type="SUPFAM" id="SSF56529">
    <property type="entry name" value="FAH"/>
    <property type="match status" value="1"/>
</dbReference>
<reference evidence="5" key="2">
    <citation type="submission" date="2019-07" db="EMBL/GenBank/DDBJ databases">
        <authorList>
            <person name="Seetharam A."/>
            <person name="Woodhouse M."/>
            <person name="Cannon E."/>
        </authorList>
    </citation>
    <scope>NUCLEOTIDE SEQUENCE [LARGE SCALE GENOMIC DNA]</scope>
    <source>
        <strain evidence="5">cv. B73</strain>
    </source>
</reference>
<dbReference type="InterPro" id="IPR036663">
    <property type="entry name" value="Fumarylacetoacetase_C_sf"/>
</dbReference>
<dbReference type="Proteomes" id="UP000007305">
    <property type="component" value="Chromosome 1"/>
</dbReference>
<protein>
    <recommendedName>
        <fullName evidence="4">Fumarylacetoacetase-like C-terminal domain-containing protein</fullName>
    </recommendedName>
</protein>
<feature type="domain" description="Fumarylacetoacetase-like C-terminal" evidence="4">
    <location>
        <begin position="15"/>
        <end position="192"/>
    </location>
</feature>
<evidence type="ECO:0000256" key="1">
    <source>
        <dbReference type="ARBA" id="ARBA00010211"/>
    </source>
</evidence>
<organism evidence="5 6">
    <name type="scientific">Zea mays</name>
    <name type="common">Maize</name>
    <dbReference type="NCBI Taxonomy" id="4577"/>
    <lineage>
        <taxon>Eukaryota</taxon>
        <taxon>Viridiplantae</taxon>
        <taxon>Streptophyta</taxon>
        <taxon>Embryophyta</taxon>
        <taxon>Tracheophyta</taxon>
        <taxon>Spermatophyta</taxon>
        <taxon>Magnoliopsida</taxon>
        <taxon>Liliopsida</taxon>
        <taxon>Poales</taxon>
        <taxon>Poaceae</taxon>
        <taxon>PACMAD clade</taxon>
        <taxon>Panicoideae</taxon>
        <taxon>Andropogonodae</taxon>
        <taxon>Andropogoneae</taxon>
        <taxon>Tripsacinae</taxon>
        <taxon>Zea</taxon>
    </lineage>
</organism>
<comment type="similarity">
    <text evidence="1">Belongs to the FAH family.</text>
</comment>
<accession>A0A804M244</accession>
<dbReference type="Gramene" id="Zm00001eb053490_T001">
    <property type="protein sequence ID" value="Zm00001eb053490_P001"/>
    <property type="gene ID" value="Zm00001eb053490"/>
</dbReference>
<dbReference type="FunCoup" id="A0A804M244">
    <property type="interactions" value="2016"/>
</dbReference>
<dbReference type="InterPro" id="IPR011234">
    <property type="entry name" value="Fumarylacetoacetase-like_C"/>
</dbReference>
<keyword evidence="2" id="KW-0479">Metal-binding</keyword>
<reference evidence="5" key="3">
    <citation type="submission" date="2021-05" db="UniProtKB">
        <authorList>
            <consortium name="EnsemblPlants"/>
        </authorList>
    </citation>
    <scope>IDENTIFICATION</scope>
    <source>
        <strain evidence="5">cv. B73</strain>
    </source>
</reference>